<organism evidence="1 2">
    <name type="scientific">Planococcus shenhongbingii</name>
    <dbReference type="NCBI Taxonomy" id="3058398"/>
    <lineage>
        <taxon>Bacteria</taxon>
        <taxon>Bacillati</taxon>
        <taxon>Bacillota</taxon>
        <taxon>Bacilli</taxon>
        <taxon>Bacillales</taxon>
        <taxon>Caryophanaceae</taxon>
        <taxon>Planococcus</taxon>
    </lineage>
</organism>
<evidence type="ECO:0000313" key="2">
    <source>
        <dbReference type="Proteomes" id="UP001172142"/>
    </source>
</evidence>
<gene>
    <name evidence="1" type="ORF">QWY13_08575</name>
</gene>
<accession>A0ABT8NDG6</accession>
<comment type="caution">
    <text evidence="1">The sequence shown here is derived from an EMBL/GenBank/DDBJ whole genome shotgun (WGS) entry which is preliminary data.</text>
</comment>
<dbReference type="RefSeq" id="WP_301856184.1">
    <property type="nucleotide sequence ID" value="NZ_JAUJWU010000002.1"/>
</dbReference>
<name>A0ABT8NDG6_9BACL</name>
<dbReference type="Proteomes" id="UP001172142">
    <property type="component" value="Unassembled WGS sequence"/>
</dbReference>
<keyword evidence="2" id="KW-1185">Reference proteome</keyword>
<sequence>MIEKMMQAIDYGYSETDIYLQFTSFHQQADCVRLTCSLYTEDEEEKVMDQWLIECWNFQEYRLDSLDSYDREEFEVTDDHPYLWDYQKPFTELYFRGEMTDAKALIGDLYLEHNRLTNRLIPFGRYLNDEETGYGSNLEWLLTRKEGLFSTAPALLNEAYHALLSQYGFATSLLTRKAEPPCKECRLLRLGKSFVIAEKFDAIRIEAGNWFL</sequence>
<proteinExistence type="predicted"/>
<dbReference type="EMBL" id="JAUJWU010000002">
    <property type="protein sequence ID" value="MDN7245555.1"/>
    <property type="molecule type" value="Genomic_DNA"/>
</dbReference>
<evidence type="ECO:0000313" key="1">
    <source>
        <dbReference type="EMBL" id="MDN7245555.1"/>
    </source>
</evidence>
<reference evidence="1 2" key="1">
    <citation type="submission" date="2023-07" db="EMBL/GenBank/DDBJ databases">
        <title>Novel species in genus Planococcus.</title>
        <authorList>
            <person name="Ning S."/>
        </authorList>
    </citation>
    <scope>NUCLEOTIDE SEQUENCE [LARGE SCALE GENOMIC DNA]</scope>
    <source>
        <strain evidence="1 2">N017</strain>
    </source>
</reference>
<protein>
    <submittedName>
        <fullName evidence="1">Uncharacterized protein</fullName>
    </submittedName>
</protein>